<comment type="subcellular location">
    <subcellularLocation>
        <location evidence="1">Membrane</location>
        <topology evidence="1">Multi-pass membrane protein</topology>
    </subcellularLocation>
</comment>
<dbReference type="InterPro" id="IPR001173">
    <property type="entry name" value="Glyco_trans_2-like"/>
</dbReference>
<dbReference type="SUPFAM" id="SSF53448">
    <property type="entry name" value="Nucleotide-diphospho-sugar transferases"/>
    <property type="match status" value="1"/>
</dbReference>
<dbReference type="GO" id="GO:0016757">
    <property type="term" value="F:glycosyltransferase activity"/>
    <property type="evidence" value="ECO:0007669"/>
    <property type="project" value="UniProtKB-KW"/>
</dbReference>
<dbReference type="EMBL" id="JAJEQF010000013">
    <property type="protein sequence ID" value="MCC2167386.1"/>
    <property type="molecule type" value="Genomic_DNA"/>
</dbReference>
<dbReference type="Pfam" id="PF00535">
    <property type="entry name" value="Glycos_transf_2"/>
    <property type="match status" value="1"/>
</dbReference>
<keyword evidence="10" id="KW-1185">Reference proteome</keyword>
<evidence type="ECO:0000313" key="9">
    <source>
        <dbReference type="EMBL" id="MCC2167386.1"/>
    </source>
</evidence>
<evidence type="ECO:0000313" key="10">
    <source>
        <dbReference type="Proteomes" id="UP001199355"/>
    </source>
</evidence>
<reference evidence="9 10" key="1">
    <citation type="submission" date="2021-10" db="EMBL/GenBank/DDBJ databases">
        <title>Anaerobic single-cell dispensing facilitates the cultivation of human gut bacteria.</title>
        <authorList>
            <person name="Afrizal A."/>
        </authorList>
    </citation>
    <scope>NUCLEOTIDE SEQUENCE [LARGE SCALE GENOMIC DNA]</scope>
    <source>
        <strain evidence="9 10">CLA-AA-H244</strain>
    </source>
</reference>
<name>A0AAE3DNK1_9FIRM</name>
<keyword evidence="4 7" id="KW-0812">Transmembrane</keyword>
<evidence type="ECO:0000256" key="1">
    <source>
        <dbReference type="ARBA" id="ARBA00004141"/>
    </source>
</evidence>
<dbReference type="RefSeq" id="WP_021916195.1">
    <property type="nucleotide sequence ID" value="NZ_JAJEQF010000013.1"/>
</dbReference>
<dbReference type="PANTHER" id="PTHR48090">
    <property type="entry name" value="UNDECAPRENYL-PHOSPHATE 4-DEOXY-4-FORMAMIDO-L-ARABINOSE TRANSFERASE-RELATED"/>
    <property type="match status" value="1"/>
</dbReference>
<evidence type="ECO:0000256" key="4">
    <source>
        <dbReference type="ARBA" id="ARBA00022692"/>
    </source>
</evidence>
<feature type="domain" description="Glycosyltransferase 2-like" evidence="8">
    <location>
        <begin position="10"/>
        <end position="178"/>
    </location>
</feature>
<dbReference type="GO" id="GO:0005886">
    <property type="term" value="C:plasma membrane"/>
    <property type="evidence" value="ECO:0007669"/>
    <property type="project" value="TreeGrafter"/>
</dbReference>
<evidence type="ECO:0000256" key="7">
    <source>
        <dbReference type="SAM" id="Phobius"/>
    </source>
</evidence>
<dbReference type="Proteomes" id="UP001199355">
    <property type="component" value="Unassembled WGS sequence"/>
</dbReference>
<organism evidence="9 10">
    <name type="scientific">Gallintestinimicrobium propionicum</name>
    <dbReference type="NCBI Taxonomy" id="2981770"/>
    <lineage>
        <taxon>Bacteria</taxon>
        <taxon>Bacillati</taxon>
        <taxon>Bacillota</taxon>
        <taxon>Clostridia</taxon>
        <taxon>Lachnospirales</taxon>
        <taxon>Lachnospiraceae</taxon>
        <taxon>Gallintestinimicrobium</taxon>
    </lineage>
</organism>
<dbReference type="InterPro" id="IPR050256">
    <property type="entry name" value="Glycosyltransferase_2"/>
</dbReference>
<keyword evidence="6 7" id="KW-0472">Membrane</keyword>
<dbReference type="PANTHER" id="PTHR48090:SF1">
    <property type="entry name" value="PROPHAGE BACTOPRENOL GLUCOSYL TRANSFERASE HOMOLOG"/>
    <property type="match status" value="1"/>
</dbReference>
<dbReference type="InterPro" id="IPR029044">
    <property type="entry name" value="Nucleotide-diphossugar_trans"/>
</dbReference>
<evidence type="ECO:0000256" key="6">
    <source>
        <dbReference type="ARBA" id="ARBA00023136"/>
    </source>
</evidence>
<feature type="transmembrane region" description="Helical" evidence="7">
    <location>
        <begin position="241"/>
        <end position="264"/>
    </location>
</feature>
<sequence>MKRTNTILYLVVPCYNEEEVLHKSAAVLLDKLDRLIQAGTISDKSKILFINDGSKDSTWQIIYELTRQNSKYAGLSFSRNYGHQSAILAGMMAARSKADAVVTIDADLQQDIEALDQFLECYQNGCEIVYGVRNDRDTDGFFKKTTAGLFYKLMHVLGCQTITNHADYRLMSKKALDALSEFHETNLFLRGLIPTMGFQSDIVYFDVKEREAGQSKYTLKKMMTLAVDGITSMSTRPLQMIVILGFLTFLFSIGLFISCIVDWANGAVVAGWTTTVASTCLIGGITLLSQGIIGEYIGKIYMESKGRPRYIVDSMILRDAEDSAEEEQENERKD</sequence>
<evidence type="ECO:0000256" key="3">
    <source>
        <dbReference type="ARBA" id="ARBA00022679"/>
    </source>
</evidence>
<dbReference type="Gene3D" id="3.90.550.10">
    <property type="entry name" value="Spore Coat Polysaccharide Biosynthesis Protein SpsA, Chain A"/>
    <property type="match status" value="1"/>
</dbReference>
<feature type="transmembrane region" description="Helical" evidence="7">
    <location>
        <begin position="276"/>
        <end position="297"/>
    </location>
</feature>
<proteinExistence type="predicted"/>
<evidence type="ECO:0000256" key="2">
    <source>
        <dbReference type="ARBA" id="ARBA00022676"/>
    </source>
</evidence>
<evidence type="ECO:0000259" key="8">
    <source>
        <dbReference type="Pfam" id="PF00535"/>
    </source>
</evidence>
<accession>A0AAE3DNK1</accession>
<comment type="caution">
    <text evidence="9">The sequence shown here is derived from an EMBL/GenBank/DDBJ whole genome shotgun (WGS) entry which is preliminary data.</text>
</comment>
<keyword evidence="2" id="KW-0328">Glycosyltransferase</keyword>
<dbReference type="AlphaFoldDB" id="A0AAE3DNK1"/>
<gene>
    <name evidence="9" type="ORF">LKD45_06700</name>
</gene>
<keyword evidence="5 7" id="KW-1133">Transmembrane helix</keyword>
<evidence type="ECO:0000256" key="5">
    <source>
        <dbReference type="ARBA" id="ARBA00022989"/>
    </source>
</evidence>
<protein>
    <submittedName>
        <fullName evidence="9">Glycosyltransferase family 2 protein</fullName>
    </submittedName>
</protein>
<keyword evidence="3" id="KW-0808">Transferase</keyword>
<dbReference type="CDD" id="cd04187">
    <property type="entry name" value="DPM1_like_bac"/>
    <property type="match status" value="1"/>
</dbReference>